<reference evidence="4 5" key="1">
    <citation type="journal article" date="2012" name="G3 (Bethesda)">
        <title>Pichia sorbitophila, an interspecies yeast hybrid reveals early steps of genome resolution following polyploidization.</title>
        <authorList>
            <person name="Leh Louis V."/>
            <person name="Despons L."/>
            <person name="Friedrich A."/>
            <person name="Martin T."/>
            <person name="Durrens P."/>
            <person name="Casaregola S."/>
            <person name="Neuveglise C."/>
            <person name="Fairhead C."/>
            <person name="Marck C."/>
            <person name="Cruz J.A."/>
            <person name="Straub M.L."/>
            <person name="Kugler V."/>
            <person name="Sacerdot C."/>
            <person name="Uzunov Z."/>
            <person name="Thierry A."/>
            <person name="Weiss S."/>
            <person name="Bleykasten C."/>
            <person name="De Montigny J."/>
            <person name="Jacques N."/>
            <person name="Jung P."/>
            <person name="Lemaire M."/>
            <person name="Mallet S."/>
            <person name="Morel G."/>
            <person name="Richard G.F."/>
            <person name="Sarkar A."/>
            <person name="Savel G."/>
            <person name="Schacherer J."/>
            <person name="Seret M.L."/>
            <person name="Talla E."/>
            <person name="Samson G."/>
            <person name="Jubin C."/>
            <person name="Poulain J."/>
            <person name="Vacherie B."/>
            <person name="Barbe V."/>
            <person name="Pelletier E."/>
            <person name="Sherman D.J."/>
            <person name="Westhof E."/>
            <person name="Weissenbach J."/>
            <person name="Baret P.V."/>
            <person name="Wincker P."/>
            <person name="Gaillardin C."/>
            <person name="Dujon B."/>
            <person name="Souciet J.L."/>
        </authorList>
    </citation>
    <scope>NUCLEOTIDE SEQUENCE [LARGE SCALE GENOMIC DNA]</scope>
    <source>
        <strain evidence="5">ATCC MYA-4447 / BCRC 22081 / CBS 7064 / NBRC 10061 / NRRL Y-12695</strain>
    </source>
</reference>
<gene>
    <name evidence="4" type="primary">Piso0_005864</name>
    <name evidence="4" type="ORF">GNLVRS01_PISO0N24257g</name>
</gene>
<accession>G8Y057</accession>
<evidence type="ECO:0000256" key="3">
    <source>
        <dbReference type="ARBA" id="ARBA00023186"/>
    </source>
</evidence>
<dbReference type="HOGENOM" id="CLU_572529_0_0_1"/>
<keyword evidence="3" id="KW-0143">Chaperone</keyword>
<dbReference type="Pfam" id="PF10165">
    <property type="entry name" value="Ric8"/>
    <property type="match status" value="1"/>
</dbReference>
<keyword evidence="5" id="KW-1185">Reference proteome</keyword>
<comment type="similarity">
    <text evidence="1">Belongs to the synembryn family.</text>
</comment>
<sequence>MTSLDSKNLRVQSRDSGFCKYVTTDYLDKIVGSLLETEDKPLCETNDFLAGLGNILLLNKTLRQSYFSEHYSIPVVEFIHRLASRKSFLQKDDDLSNFLPCYRMLFLICLDIHSSQLKQVSDLISGSLRVGFEFCKERLFMINDQSYFLVFNEILKGMYGFYAHNEVSRAGIEYGRQVMKSCIDYIVAMYSENTDTYTDLSANEKTISTSLLNLVTILMTVHHVSYIENHDSTFLEILLRLLYTHLDNYEINSESTDAMNITVLIGSIVNQVKSNIESPDENHKSQSKMAFGILKESIIPKDNSNKLFNKLMALIIKVNKKILIFGNLNDNSLYLRSLVINCIYELSWESDKCTGDQVISFVKYIGFLNARSFLTSNNLQLPQDFVLSENIHPNPRYLSEEVKQLDTTLFRTELDLAIGERTDSHILSEEEKELEAEKLFTIFQRMEQNSAFENFVNPIREWQQSGKFEEISSEESD</sequence>
<organism evidence="4 5">
    <name type="scientific">Pichia sorbitophila (strain ATCC MYA-4447 / BCRC 22081 / CBS 7064 / NBRC 10061 / NRRL Y-12695)</name>
    <name type="common">Hybrid yeast</name>
    <dbReference type="NCBI Taxonomy" id="559304"/>
    <lineage>
        <taxon>Eukaryota</taxon>
        <taxon>Fungi</taxon>
        <taxon>Dikarya</taxon>
        <taxon>Ascomycota</taxon>
        <taxon>Saccharomycotina</taxon>
        <taxon>Pichiomycetes</taxon>
        <taxon>Debaryomycetaceae</taxon>
        <taxon>Millerozyma</taxon>
    </lineage>
</organism>
<evidence type="ECO:0000256" key="2">
    <source>
        <dbReference type="ARBA" id="ARBA00022658"/>
    </source>
</evidence>
<keyword evidence="2" id="KW-0344">Guanine-nucleotide releasing factor</keyword>
<dbReference type="eggNOG" id="ENOG502SAFN">
    <property type="taxonomic scope" value="Eukaryota"/>
</dbReference>
<evidence type="ECO:0000256" key="1">
    <source>
        <dbReference type="ARBA" id="ARBA00009049"/>
    </source>
</evidence>
<dbReference type="EMBL" id="FO082046">
    <property type="protein sequence ID" value="CCE87316.1"/>
    <property type="molecule type" value="Genomic_DNA"/>
</dbReference>
<dbReference type="STRING" id="559304.G8Y057"/>
<proteinExistence type="inferred from homology"/>
<protein>
    <submittedName>
        <fullName evidence="4">Piso0_005864 protein</fullName>
    </submittedName>
</protein>
<dbReference type="OMA" id="GYINARS"/>
<evidence type="ECO:0000313" key="5">
    <source>
        <dbReference type="Proteomes" id="UP000005222"/>
    </source>
</evidence>
<name>G8Y057_PICSO</name>
<dbReference type="OrthoDB" id="5585685at2759"/>
<dbReference type="AlphaFoldDB" id="G8Y057"/>
<dbReference type="InterPro" id="IPR019318">
    <property type="entry name" value="Gua_nucleotide_exch_fac_Ric8"/>
</dbReference>
<dbReference type="GO" id="GO:0005085">
    <property type="term" value="F:guanyl-nucleotide exchange factor activity"/>
    <property type="evidence" value="ECO:0007669"/>
    <property type="project" value="UniProtKB-KW"/>
</dbReference>
<dbReference type="Proteomes" id="UP000005222">
    <property type="component" value="Chromosome N"/>
</dbReference>
<dbReference type="InParanoid" id="G8Y057"/>
<evidence type="ECO:0000313" key="4">
    <source>
        <dbReference type="EMBL" id="CCE87316.1"/>
    </source>
</evidence>